<gene>
    <name evidence="12" type="primary">LOC125420158</name>
</gene>
<evidence type="ECO:0000256" key="8">
    <source>
        <dbReference type="ARBA" id="ARBA00023136"/>
    </source>
</evidence>
<dbReference type="GeneID" id="125420158"/>
<dbReference type="PANTHER" id="PTHR27004:SF428">
    <property type="entry name" value="OS01G0160600 PROTEIN"/>
    <property type="match status" value="1"/>
</dbReference>
<accession>A0ABM3ZRY7</accession>
<keyword evidence="4" id="KW-0433">Leucine-rich repeat</keyword>
<keyword evidence="11" id="KW-1185">Reference proteome</keyword>
<evidence type="ECO:0000313" key="11">
    <source>
        <dbReference type="Proteomes" id="UP001652623"/>
    </source>
</evidence>
<dbReference type="InterPro" id="IPR003591">
    <property type="entry name" value="Leu-rich_rpt_typical-subtyp"/>
</dbReference>
<keyword evidence="3" id="KW-1003">Cell membrane</keyword>
<keyword evidence="9" id="KW-0675">Receptor</keyword>
<evidence type="ECO:0000256" key="4">
    <source>
        <dbReference type="ARBA" id="ARBA00022614"/>
    </source>
</evidence>
<dbReference type="RefSeq" id="XP_060667242.1">
    <property type="nucleotide sequence ID" value="XM_060811259.1"/>
</dbReference>
<organism evidence="11 12">
    <name type="scientific">Ziziphus jujuba</name>
    <name type="common">Chinese jujube</name>
    <name type="synonym">Ziziphus sativa</name>
    <dbReference type="NCBI Taxonomy" id="326968"/>
    <lineage>
        <taxon>Eukaryota</taxon>
        <taxon>Viridiplantae</taxon>
        <taxon>Streptophyta</taxon>
        <taxon>Embryophyta</taxon>
        <taxon>Tracheophyta</taxon>
        <taxon>Spermatophyta</taxon>
        <taxon>Magnoliopsida</taxon>
        <taxon>eudicotyledons</taxon>
        <taxon>Gunneridae</taxon>
        <taxon>Pentapetalae</taxon>
        <taxon>rosids</taxon>
        <taxon>fabids</taxon>
        <taxon>Rosales</taxon>
        <taxon>Rhamnaceae</taxon>
        <taxon>Paliureae</taxon>
        <taxon>Ziziphus</taxon>
    </lineage>
</organism>
<dbReference type="InterPro" id="IPR001611">
    <property type="entry name" value="Leu-rich_rpt"/>
</dbReference>
<proteinExistence type="inferred from homology"/>
<dbReference type="Pfam" id="PF13855">
    <property type="entry name" value="LRR_8"/>
    <property type="match status" value="2"/>
</dbReference>
<keyword evidence="6" id="KW-0677">Repeat</keyword>
<reference evidence="12" key="1">
    <citation type="submission" date="2025-08" db="UniProtKB">
        <authorList>
            <consortium name="RefSeq"/>
        </authorList>
    </citation>
    <scope>IDENTIFICATION</scope>
    <source>
        <tissue evidence="12">Seedling</tissue>
    </source>
</reference>
<dbReference type="Proteomes" id="UP001652623">
    <property type="component" value="Chromosome 9"/>
</dbReference>
<evidence type="ECO:0000256" key="7">
    <source>
        <dbReference type="ARBA" id="ARBA00022989"/>
    </source>
</evidence>
<keyword evidence="8" id="KW-0472">Membrane</keyword>
<dbReference type="Pfam" id="PF00560">
    <property type="entry name" value="LRR_1"/>
    <property type="match status" value="4"/>
</dbReference>
<keyword evidence="7" id="KW-1133">Transmembrane helix</keyword>
<keyword evidence="10" id="KW-0325">Glycoprotein</keyword>
<evidence type="ECO:0000256" key="6">
    <source>
        <dbReference type="ARBA" id="ARBA00022737"/>
    </source>
</evidence>
<name>A0ABM3ZRY7_ZIZJJ</name>
<comment type="similarity">
    <text evidence="2">Belongs to the RLP family.</text>
</comment>
<evidence type="ECO:0000256" key="5">
    <source>
        <dbReference type="ARBA" id="ARBA00022692"/>
    </source>
</evidence>
<dbReference type="SMART" id="SM00369">
    <property type="entry name" value="LRR_TYP"/>
    <property type="match status" value="5"/>
</dbReference>
<evidence type="ECO:0000313" key="12">
    <source>
        <dbReference type="RefSeq" id="XP_060667242.1"/>
    </source>
</evidence>
<dbReference type="PRINTS" id="PR00019">
    <property type="entry name" value="LEURICHRPT"/>
</dbReference>
<keyword evidence="5" id="KW-0812">Transmembrane</keyword>
<protein>
    <submittedName>
        <fullName evidence="12">Receptor-like protein 12</fullName>
    </submittedName>
</protein>
<dbReference type="PANTHER" id="PTHR27004">
    <property type="entry name" value="RECEPTOR-LIKE PROTEIN 12 ISOFORM X1"/>
    <property type="match status" value="1"/>
</dbReference>
<dbReference type="SUPFAM" id="SSF52058">
    <property type="entry name" value="L domain-like"/>
    <property type="match status" value="2"/>
</dbReference>
<evidence type="ECO:0000256" key="2">
    <source>
        <dbReference type="ARBA" id="ARBA00009592"/>
    </source>
</evidence>
<evidence type="ECO:0000256" key="3">
    <source>
        <dbReference type="ARBA" id="ARBA00022475"/>
    </source>
</evidence>
<sequence>MVLDQMKDVRKSAITQDVKRINSSYTIISSSSRQHPSSLFHPLPIPLASLTNPPFYCNSKENSAPFTILEIGRQAVIVVYGMGSHAIWKQVMLLALTNYSLHGPLRSNSSLFRLLHLRKLNLVNNNFSSCSIPSEFGQLSSNLTSLTLRNAKFARKVPNSIGNLKSLDELAIFSVVSFHLHLATLQKSRNFTSEEMNLLITFSMEASKYHSHMEDIYFRNNSLTGSIPSHTFGNLTFLHILDLSSNSLNGAIPFSLLTLPSFRELRMDDNQFIGLEDLEVLDASNNHLDGTIPQCLENLDGSLRVLNLQRNSFLGNIPQICRDRSTLMTLDLSHNQLYGNIPKSFVKCKNLDILNLGHNQLSDTFPFWLQDLQRLPVLVLSSNKFRGAIWCPRDFFGFMTLKTFDLSHNGFTGNLPLEYFRNWTSMSSKVSKMGFELDALYNEKGTYNDSVKKICKGQEMELVKTLTDFISIDLFNNKLDGEIPSTLWHLRSLVMLNLSSNSFSGLIPSSLGNLKELESLDLSNNKLFGKIPQQLTALTFLAYLNLSHNQLVGQIPQGGQVSTFQDSSFEGNMRLCGLPLSRKCESPHLAASDGVNNNEKSDSIFSFGWKAVVVGYGCGLLIGMVARHVVTSRRPDLISKVFWGNQFATFKTSSYDGNLGLRGYPVAAKCGSYVALKSPPPASQESWFHFAFVWVTFLPGCFSGLVVGIVTGNNVVLEEAILVYGDFAPVGREKDIYKEEDVRV</sequence>
<comment type="subcellular location">
    <subcellularLocation>
        <location evidence="1">Cell membrane</location>
        <topology evidence="1">Single-pass type I membrane protein</topology>
    </subcellularLocation>
</comment>
<evidence type="ECO:0000256" key="9">
    <source>
        <dbReference type="ARBA" id="ARBA00023170"/>
    </source>
</evidence>
<evidence type="ECO:0000256" key="1">
    <source>
        <dbReference type="ARBA" id="ARBA00004251"/>
    </source>
</evidence>
<dbReference type="InterPro" id="IPR032675">
    <property type="entry name" value="LRR_dom_sf"/>
</dbReference>
<dbReference type="Gene3D" id="3.80.10.10">
    <property type="entry name" value="Ribonuclease Inhibitor"/>
    <property type="match status" value="3"/>
</dbReference>
<evidence type="ECO:0000256" key="10">
    <source>
        <dbReference type="ARBA" id="ARBA00023180"/>
    </source>
</evidence>